<gene>
    <name evidence="3" type="ORF">GJU41_02425</name>
</gene>
<comment type="caution">
    <text evidence="3">The sequence shown here is derived from an EMBL/GenBank/DDBJ whole genome shotgun (WGS) entry which is preliminary data.</text>
</comment>
<evidence type="ECO:0000313" key="3">
    <source>
        <dbReference type="EMBL" id="MRX52817.1"/>
    </source>
</evidence>
<dbReference type="AlphaFoldDB" id="A0A6I2M5N0"/>
<dbReference type="PANTHER" id="PTHR48100">
    <property type="entry name" value="BROAD-SPECIFICITY PHOSPHATASE YOR283W-RELATED"/>
    <property type="match status" value="1"/>
</dbReference>
<dbReference type="SUPFAM" id="SSF53254">
    <property type="entry name" value="Phosphoglycerate mutase-like"/>
    <property type="match status" value="1"/>
</dbReference>
<feature type="binding site" evidence="2">
    <location>
        <begin position="8"/>
        <end position="15"/>
    </location>
    <ligand>
        <name>substrate</name>
    </ligand>
</feature>
<feature type="binding site" evidence="2">
    <location>
        <position position="58"/>
    </location>
    <ligand>
        <name>substrate</name>
    </ligand>
</feature>
<protein>
    <submittedName>
        <fullName evidence="3">Histidine phosphatase family protein</fullName>
    </submittedName>
</protein>
<dbReference type="SMART" id="SM00855">
    <property type="entry name" value="PGAM"/>
    <property type="match status" value="1"/>
</dbReference>
<evidence type="ECO:0000256" key="1">
    <source>
        <dbReference type="PIRSR" id="PIRSR613078-1"/>
    </source>
</evidence>
<name>A0A6I2M5N0_9BACI</name>
<dbReference type="InterPro" id="IPR029033">
    <property type="entry name" value="His_PPase_superfam"/>
</dbReference>
<dbReference type="Proteomes" id="UP000441585">
    <property type="component" value="Unassembled WGS sequence"/>
</dbReference>
<dbReference type="GO" id="GO:0005737">
    <property type="term" value="C:cytoplasm"/>
    <property type="evidence" value="ECO:0007669"/>
    <property type="project" value="TreeGrafter"/>
</dbReference>
<dbReference type="EMBL" id="WKKF01000001">
    <property type="protein sequence ID" value="MRX52817.1"/>
    <property type="molecule type" value="Genomic_DNA"/>
</dbReference>
<dbReference type="Gene3D" id="3.40.50.1240">
    <property type="entry name" value="Phosphoglycerate mutase-like"/>
    <property type="match status" value="1"/>
</dbReference>
<evidence type="ECO:0000313" key="4">
    <source>
        <dbReference type="Proteomes" id="UP000441585"/>
    </source>
</evidence>
<proteinExistence type="predicted"/>
<keyword evidence="4" id="KW-1185">Reference proteome</keyword>
<accession>A0A6I2M5N0</accession>
<feature type="active site" description="Tele-phosphohistidine intermediate" evidence="1">
    <location>
        <position position="9"/>
    </location>
</feature>
<dbReference type="PANTHER" id="PTHR48100:SF1">
    <property type="entry name" value="HISTIDINE PHOSPHATASE FAMILY PROTEIN-RELATED"/>
    <property type="match status" value="1"/>
</dbReference>
<dbReference type="RefSeq" id="WP_070874927.1">
    <property type="nucleotide sequence ID" value="NZ_CAJGAA010000001.1"/>
</dbReference>
<dbReference type="InterPro" id="IPR013078">
    <property type="entry name" value="His_Pase_superF_clade-1"/>
</dbReference>
<dbReference type="GO" id="GO:0016791">
    <property type="term" value="F:phosphatase activity"/>
    <property type="evidence" value="ECO:0007669"/>
    <property type="project" value="TreeGrafter"/>
</dbReference>
<organism evidence="3 4">
    <name type="scientific">Metabacillus idriensis</name>
    <dbReference type="NCBI Taxonomy" id="324768"/>
    <lineage>
        <taxon>Bacteria</taxon>
        <taxon>Bacillati</taxon>
        <taxon>Bacillota</taxon>
        <taxon>Bacilli</taxon>
        <taxon>Bacillales</taxon>
        <taxon>Bacillaceae</taxon>
        <taxon>Metabacillus</taxon>
    </lineage>
</organism>
<dbReference type="Pfam" id="PF00300">
    <property type="entry name" value="His_Phos_1"/>
    <property type="match status" value="1"/>
</dbReference>
<feature type="active site" description="Proton donor/acceptor" evidence="1">
    <location>
        <position position="83"/>
    </location>
</feature>
<sequence length="190" mass="21691">MTKIGIIRHGRTAWNVERRAQGSSDIPLDENGIIEAVKLAERLSSEEWDVIYASPLARAKQTAEYIAAKLGNLPIQFDERLKEVDGGQIEGTTEAERLKKWGEQWRELDLGIEKTEAVIKRGQLFFDELIKNHPEKNILIVSHGMFISHFLRHVVPNLEMKDGLRNTSISTIVKGEKGWDCDLYNCTRHL</sequence>
<dbReference type="InterPro" id="IPR050275">
    <property type="entry name" value="PGM_Phosphatase"/>
</dbReference>
<reference evidence="3 4" key="1">
    <citation type="submission" date="2019-11" db="EMBL/GenBank/DDBJ databases">
        <title>Bacillus idriensis genome.</title>
        <authorList>
            <person name="Konopka E.N."/>
            <person name="Newman J.D."/>
        </authorList>
    </citation>
    <scope>NUCLEOTIDE SEQUENCE [LARGE SCALE GENOMIC DNA]</scope>
    <source>
        <strain evidence="3 4">DSM 19097</strain>
    </source>
</reference>
<dbReference type="CDD" id="cd07067">
    <property type="entry name" value="HP_PGM_like"/>
    <property type="match status" value="1"/>
</dbReference>
<evidence type="ECO:0000256" key="2">
    <source>
        <dbReference type="PIRSR" id="PIRSR613078-2"/>
    </source>
</evidence>